<evidence type="ECO:0000256" key="17">
    <source>
        <dbReference type="ARBA" id="ARBA00041185"/>
    </source>
</evidence>
<gene>
    <name evidence="24" type="primary">ftsW</name>
    <name evidence="24" type="ORF">NQZ67_13500</name>
</gene>
<evidence type="ECO:0000256" key="18">
    <source>
        <dbReference type="ARBA" id="ARBA00041418"/>
    </source>
</evidence>
<name>A0A9X2MR78_9BACL</name>
<feature type="region of interest" description="Disordered" evidence="22">
    <location>
        <begin position="376"/>
        <end position="405"/>
    </location>
</feature>
<keyword evidence="11 23" id="KW-0472">Membrane</keyword>
<evidence type="ECO:0000256" key="1">
    <source>
        <dbReference type="ARBA" id="ARBA00004651"/>
    </source>
</evidence>
<keyword evidence="12" id="KW-0131">Cell cycle</keyword>
<keyword evidence="6" id="KW-0808">Transferase</keyword>
<evidence type="ECO:0000256" key="11">
    <source>
        <dbReference type="ARBA" id="ARBA00023136"/>
    </source>
</evidence>
<evidence type="ECO:0000256" key="6">
    <source>
        <dbReference type="ARBA" id="ARBA00022679"/>
    </source>
</evidence>
<dbReference type="InterPro" id="IPR013437">
    <property type="entry name" value="FtsW"/>
</dbReference>
<comment type="subcellular location">
    <subcellularLocation>
        <location evidence="1">Cell membrane</location>
        <topology evidence="1">Multi-pass membrane protein</topology>
    </subcellularLocation>
</comment>
<feature type="transmembrane region" description="Helical" evidence="23">
    <location>
        <begin position="79"/>
        <end position="97"/>
    </location>
</feature>
<comment type="pathway">
    <text evidence="2">Cell wall biogenesis; peptidoglycan biosynthesis.</text>
</comment>
<proteinExistence type="inferred from homology"/>
<comment type="function">
    <text evidence="21">Peptidoglycan polymerase that is essential for cell division.</text>
</comment>
<comment type="caution">
    <text evidence="24">The sequence shown here is derived from an EMBL/GenBank/DDBJ whole genome shotgun (WGS) entry which is preliminary data.</text>
</comment>
<dbReference type="GO" id="GO:0009252">
    <property type="term" value="P:peptidoglycan biosynthetic process"/>
    <property type="evidence" value="ECO:0007669"/>
    <property type="project" value="UniProtKB-KW"/>
</dbReference>
<evidence type="ECO:0000256" key="16">
    <source>
        <dbReference type="ARBA" id="ARBA00038053"/>
    </source>
</evidence>
<keyword evidence="4" id="KW-0132">Cell division</keyword>
<dbReference type="NCBIfam" id="TIGR02614">
    <property type="entry name" value="ftsW"/>
    <property type="match status" value="1"/>
</dbReference>
<evidence type="ECO:0000256" key="12">
    <source>
        <dbReference type="ARBA" id="ARBA00023306"/>
    </source>
</evidence>
<dbReference type="GO" id="GO:0032153">
    <property type="term" value="C:cell division site"/>
    <property type="evidence" value="ECO:0007669"/>
    <property type="project" value="TreeGrafter"/>
</dbReference>
<dbReference type="InterPro" id="IPR001182">
    <property type="entry name" value="FtsW/RodA"/>
</dbReference>
<comment type="catalytic activity">
    <reaction evidence="20">
        <text>[GlcNAc-(1-&gt;4)-Mur2Ac(oyl-L-Ala-gamma-D-Glu-L-Lys-D-Ala-D-Ala)](n)-di-trans,octa-cis-undecaprenyl diphosphate + beta-D-GlcNAc-(1-&gt;4)-Mur2Ac(oyl-L-Ala-gamma-D-Glu-L-Lys-D-Ala-D-Ala)-di-trans,octa-cis-undecaprenyl diphosphate = [GlcNAc-(1-&gt;4)-Mur2Ac(oyl-L-Ala-gamma-D-Glu-L-Lys-D-Ala-D-Ala)](n+1)-di-trans,octa-cis-undecaprenyl diphosphate + di-trans,octa-cis-undecaprenyl diphosphate + H(+)</text>
        <dbReference type="Rhea" id="RHEA:23708"/>
        <dbReference type="Rhea" id="RHEA-COMP:9602"/>
        <dbReference type="Rhea" id="RHEA-COMP:9603"/>
        <dbReference type="ChEBI" id="CHEBI:15378"/>
        <dbReference type="ChEBI" id="CHEBI:58405"/>
        <dbReference type="ChEBI" id="CHEBI:60033"/>
        <dbReference type="ChEBI" id="CHEBI:78435"/>
        <dbReference type="EC" id="2.4.99.28"/>
    </reaction>
</comment>
<evidence type="ECO:0000256" key="5">
    <source>
        <dbReference type="ARBA" id="ARBA00022676"/>
    </source>
</evidence>
<feature type="transmembrane region" description="Helical" evidence="23">
    <location>
        <begin position="145"/>
        <end position="162"/>
    </location>
</feature>
<dbReference type="Pfam" id="PF01098">
    <property type="entry name" value="FTSW_RODA_SPOVE"/>
    <property type="match status" value="1"/>
</dbReference>
<dbReference type="PANTHER" id="PTHR30474:SF2">
    <property type="entry name" value="PEPTIDOGLYCAN GLYCOSYLTRANSFERASE FTSW-RELATED"/>
    <property type="match status" value="1"/>
</dbReference>
<evidence type="ECO:0000256" key="8">
    <source>
        <dbReference type="ARBA" id="ARBA00022960"/>
    </source>
</evidence>
<feature type="transmembrane region" description="Helical" evidence="23">
    <location>
        <begin position="117"/>
        <end position="133"/>
    </location>
</feature>
<dbReference type="GO" id="GO:0005886">
    <property type="term" value="C:plasma membrane"/>
    <property type="evidence" value="ECO:0007669"/>
    <property type="project" value="UniProtKB-SubCell"/>
</dbReference>
<keyword evidence="8" id="KW-0133">Cell shape</keyword>
<evidence type="ECO:0000256" key="21">
    <source>
        <dbReference type="ARBA" id="ARBA00049966"/>
    </source>
</evidence>
<feature type="transmembrane region" description="Helical" evidence="23">
    <location>
        <begin position="190"/>
        <end position="211"/>
    </location>
</feature>
<evidence type="ECO:0000256" key="23">
    <source>
        <dbReference type="SAM" id="Phobius"/>
    </source>
</evidence>
<keyword evidence="9" id="KW-0573">Peptidoglycan synthesis</keyword>
<keyword evidence="5" id="KW-0328">Glycosyltransferase</keyword>
<keyword evidence="10 23" id="KW-1133">Transmembrane helix</keyword>
<dbReference type="EC" id="2.4.99.28" evidence="19"/>
<dbReference type="GO" id="GO:0008360">
    <property type="term" value="P:regulation of cell shape"/>
    <property type="evidence" value="ECO:0007669"/>
    <property type="project" value="UniProtKB-KW"/>
</dbReference>
<comment type="similarity">
    <text evidence="16">Belongs to the SEDS family. FtsW subfamily.</text>
</comment>
<evidence type="ECO:0000256" key="4">
    <source>
        <dbReference type="ARBA" id="ARBA00022618"/>
    </source>
</evidence>
<evidence type="ECO:0000256" key="3">
    <source>
        <dbReference type="ARBA" id="ARBA00022475"/>
    </source>
</evidence>
<dbReference type="GO" id="GO:0051301">
    <property type="term" value="P:cell division"/>
    <property type="evidence" value="ECO:0007669"/>
    <property type="project" value="UniProtKB-KW"/>
</dbReference>
<feature type="transmembrane region" description="Helical" evidence="23">
    <location>
        <begin position="274"/>
        <end position="300"/>
    </location>
</feature>
<evidence type="ECO:0000256" key="2">
    <source>
        <dbReference type="ARBA" id="ARBA00004752"/>
    </source>
</evidence>
<dbReference type="RefSeq" id="WP_257446419.1">
    <property type="nucleotide sequence ID" value="NZ_JANIPJ010000009.1"/>
</dbReference>
<evidence type="ECO:0000256" key="7">
    <source>
        <dbReference type="ARBA" id="ARBA00022692"/>
    </source>
</evidence>
<evidence type="ECO:0000256" key="20">
    <source>
        <dbReference type="ARBA" id="ARBA00049902"/>
    </source>
</evidence>
<keyword evidence="7 23" id="KW-0812">Transmembrane</keyword>
<evidence type="ECO:0000256" key="15">
    <source>
        <dbReference type="ARBA" id="ARBA00033270"/>
    </source>
</evidence>
<dbReference type="GO" id="GO:0008955">
    <property type="term" value="F:peptidoglycan glycosyltransferase activity"/>
    <property type="evidence" value="ECO:0007669"/>
    <property type="project" value="UniProtKB-EC"/>
</dbReference>
<organism evidence="24 25">
    <name type="scientific">Paenibacillus soyae</name>
    <dbReference type="NCBI Taxonomy" id="2969249"/>
    <lineage>
        <taxon>Bacteria</taxon>
        <taxon>Bacillati</taxon>
        <taxon>Bacillota</taxon>
        <taxon>Bacilli</taxon>
        <taxon>Bacillales</taxon>
        <taxon>Paenibacillaceae</taxon>
        <taxon>Paenibacillus</taxon>
    </lineage>
</organism>
<evidence type="ECO:0000313" key="24">
    <source>
        <dbReference type="EMBL" id="MCR2804895.1"/>
    </source>
</evidence>
<keyword evidence="25" id="KW-1185">Reference proteome</keyword>
<feature type="transmembrane region" description="Helical" evidence="23">
    <location>
        <begin position="312"/>
        <end position="330"/>
    </location>
</feature>
<keyword evidence="13" id="KW-0961">Cell wall biogenesis/degradation</keyword>
<keyword evidence="3" id="KW-1003">Cell membrane</keyword>
<evidence type="ECO:0000256" key="10">
    <source>
        <dbReference type="ARBA" id="ARBA00022989"/>
    </source>
</evidence>
<dbReference type="Proteomes" id="UP001141950">
    <property type="component" value="Unassembled WGS sequence"/>
</dbReference>
<dbReference type="PANTHER" id="PTHR30474">
    <property type="entry name" value="CELL CYCLE PROTEIN"/>
    <property type="match status" value="1"/>
</dbReference>
<evidence type="ECO:0000256" key="9">
    <source>
        <dbReference type="ARBA" id="ARBA00022984"/>
    </source>
</evidence>
<accession>A0A9X2MR78</accession>
<reference evidence="24" key="1">
    <citation type="submission" date="2022-08" db="EMBL/GenBank/DDBJ databases">
        <title>The genomic sequence of strain Paenibacillus sp. SCIV0701.</title>
        <authorList>
            <person name="Zhao H."/>
        </authorList>
    </citation>
    <scope>NUCLEOTIDE SEQUENCE</scope>
    <source>
        <strain evidence="24">SCIV0701</strain>
    </source>
</reference>
<dbReference type="GO" id="GO:0071555">
    <property type="term" value="P:cell wall organization"/>
    <property type="evidence" value="ECO:0007669"/>
    <property type="project" value="UniProtKB-KW"/>
</dbReference>
<evidence type="ECO:0000256" key="22">
    <source>
        <dbReference type="SAM" id="MobiDB-lite"/>
    </source>
</evidence>
<feature type="transmembrane region" description="Helical" evidence="23">
    <location>
        <begin position="12"/>
        <end position="34"/>
    </location>
</feature>
<feature type="transmembrane region" description="Helical" evidence="23">
    <location>
        <begin position="168"/>
        <end position="185"/>
    </location>
</feature>
<protein>
    <recommendedName>
        <fullName evidence="17">Probable peptidoglycan glycosyltransferase FtsW</fullName>
        <ecNumber evidence="19">2.4.99.28</ecNumber>
    </recommendedName>
    <alternativeName>
        <fullName evidence="18">Cell division protein FtsW</fullName>
    </alternativeName>
    <alternativeName>
        <fullName evidence="15">Cell wall polymerase</fullName>
    </alternativeName>
    <alternativeName>
        <fullName evidence="14">Peptidoglycan polymerase</fullName>
    </alternativeName>
</protein>
<evidence type="ECO:0000256" key="19">
    <source>
        <dbReference type="ARBA" id="ARBA00044770"/>
    </source>
</evidence>
<sequence>MKASQNGSRGRPDFLLLIMTLLLVGFGVLMVFSASSGVAAIEYNDAMYFTKRQLMWAGLGLFVMFLAMNLRYQFYKKAFMLFFIPVLVMLILVPFTSEEINGARSWFGIGSLGIQPTEPAKLAIILYLGALIAKKGEKFRDFKTGLLPVMIIVGIVCGLIMMQPDLGSTMVLAVCATIMIMAGGANLKQVFVSGMVLAIPVTIVVAVSMAINPDAWQYRIERFTSYMDPLANQQDSAFQLISSLQALGHGGLTGAGFGESVQKLHYLDYPYNDFIFSVIAEELGFIGCAVFLIFYLLFLWRGLIVALRCPDIYGTVVGVGIVGLFAMQAFVNIGGVTATIPITGVTLPFISYGGSSLLFSLASMGIMLSLSREYNRSDKPSRSAKTKKTSTKVTAIESLSTTRRA</sequence>
<dbReference type="AlphaFoldDB" id="A0A9X2MR78"/>
<evidence type="ECO:0000313" key="25">
    <source>
        <dbReference type="Proteomes" id="UP001141950"/>
    </source>
</evidence>
<evidence type="ECO:0000256" key="14">
    <source>
        <dbReference type="ARBA" id="ARBA00032370"/>
    </source>
</evidence>
<dbReference type="GO" id="GO:0015648">
    <property type="term" value="F:lipid-linked peptidoglycan transporter activity"/>
    <property type="evidence" value="ECO:0007669"/>
    <property type="project" value="TreeGrafter"/>
</dbReference>
<feature type="transmembrane region" description="Helical" evidence="23">
    <location>
        <begin position="350"/>
        <end position="370"/>
    </location>
</feature>
<dbReference type="EMBL" id="JANIPJ010000009">
    <property type="protein sequence ID" value="MCR2804895.1"/>
    <property type="molecule type" value="Genomic_DNA"/>
</dbReference>
<evidence type="ECO:0000256" key="13">
    <source>
        <dbReference type="ARBA" id="ARBA00023316"/>
    </source>
</evidence>
<feature type="transmembrane region" description="Helical" evidence="23">
    <location>
        <begin position="54"/>
        <end position="72"/>
    </location>
</feature>